<dbReference type="InterPro" id="IPR011042">
    <property type="entry name" value="6-blade_b-propeller_TolB-like"/>
</dbReference>
<dbReference type="InterPro" id="IPR011989">
    <property type="entry name" value="ARM-like"/>
</dbReference>
<evidence type="ECO:0000256" key="3">
    <source>
        <dbReference type="ARBA" id="ARBA00023004"/>
    </source>
</evidence>
<dbReference type="InterPro" id="IPR036909">
    <property type="entry name" value="Cyt_c-like_dom_sf"/>
</dbReference>
<evidence type="ECO:0000313" key="8">
    <source>
        <dbReference type="EMBL" id="MCP8899794.1"/>
    </source>
</evidence>
<comment type="caution">
    <text evidence="8">The sequence shown here is derived from an EMBL/GenBank/DDBJ whole genome shotgun (WGS) entry which is preliminary data.</text>
</comment>
<dbReference type="InterPro" id="IPR004155">
    <property type="entry name" value="PBS_lyase_HEAT"/>
</dbReference>
<dbReference type="SUPFAM" id="SSF50952">
    <property type="entry name" value="Soluble quinoprotein glucose dehydrogenase"/>
    <property type="match status" value="1"/>
</dbReference>
<feature type="domain" description="Cytochrome c" evidence="7">
    <location>
        <begin position="1025"/>
        <end position="1161"/>
    </location>
</feature>
<protein>
    <submittedName>
        <fullName evidence="8">HEAT repeat domain-containing protein</fullName>
    </submittedName>
</protein>
<proteinExistence type="predicted"/>
<dbReference type="PANTHER" id="PTHR33546">
    <property type="entry name" value="LARGE, MULTIFUNCTIONAL SECRETED PROTEIN-RELATED"/>
    <property type="match status" value="1"/>
</dbReference>
<accession>A0A9X2HY25</accession>
<evidence type="ECO:0000256" key="5">
    <source>
        <dbReference type="SAM" id="MobiDB-lite"/>
    </source>
</evidence>
<dbReference type="GO" id="GO:0020037">
    <property type="term" value="F:heme binding"/>
    <property type="evidence" value="ECO:0007669"/>
    <property type="project" value="InterPro"/>
</dbReference>
<dbReference type="InterPro" id="IPR013427">
    <property type="entry name" value="Haem-bd_dom_put"/>
</dbReference>
<dbReference type="PROSITE" id="PS51007">
    <property type="entry name" value="CYTC"/>
    <property type="match status" value="1"/>
</dbReference>
<dbReference type="Gene3D" id="2.120.10.30">
    <property type="entry name" value="TolB, C-terminal domain"/>
    <property type="match status" value="1"/>
</dbReference>
<reference evidence="8" key="2">
    <citation type="submission" date="2023-01" db="EMBL/GenBank/DDBJ databases">
        <title>Gilvimarinus xylanilyticus HB14 isolated from Caulerpa lentillifera aquaculture base in Hainan, China.</title>
        <authorList>
            <person name="Zhang Y.-J."/>
        </authorList>
    </citation>
    <scope>NUCLEOTIDE SEQUENCE</scope>
    <source>
        <strain evidence="8">HB14</strain>
    </source>
</reference>
<keyword evidence="1 4" id="KW-0349">Heme</keyword>
<dbReference type="GO" id="GO:0046872">
    <property type="term" value="F:metal ion binding"/>
    <property type="evidence" value="ECO:0007669"/>
    <property type="project" value="UniProtKB-KW"/>
</dbReference>
<dbReference type="Pfam" id="PF13646">
    <property type="entry name" value="HEAT_2"/>
    <property type="match status" value="2"/>
</dbReference>
<feature type="signal peptide" evidence="6">
    <location>
        <begin position="1"/>
        <end position="23"/>
    </location>
</feature>
<evidence type="ECO:0000256" key="6">
    <source>
        <dbReference type="SAM" id="SignalP"/>
    </source>
</evidence>
<dbReference type="AlphaFoldDB" id="A0A9X2HY25"/>
<dbReference type="SUPFAM" id="SSF46626">
    <property type="entry name" value="Cytochrome c"/>
    <property type="match status" value="1"/>
</dbReference>
<evidence type="ECO:0000256" key="1">
    <source>
        <dbReference type="ARBA" id="ARBA00022617"/>
    </source>
</evidence>
<dbReference type="InterPro" id="IPR055557">
    <property type="entry name" value="DUF7133"/>
</dbReference>
<evidence type="ECO:0000313" key="9">
    <source>
        <dbReference type="Proteomes" id="UP001139319"/>
    </source>
</evidence>
<dbReference type="SUPFAM" id="SSF48371">
    <property type="entry name" value="ARM repeat"/>
    <property type="match status" value="1"/>
</dbReference>
<dbReference type="NCBIfam" id="TIGR02603">
    <property type="entry name" value="CxxCH_TIGR02603"/>
    <property type="match status" value="1"/>
</dbReference>
<evidence type="ECO:0000256" key="4">
    <source>
        <dbReference type="PROSITE-ProRule" id="PRU00433"/>
    </source>
</evidence>
<organism evidence="8 9">
    <name type="scientific">Gilvimarinus xylanilyticus</name>
    <dbReference type="NCBI Taxonomy" id="2944139"/>
    <lineage>
        <taxon>Bacteria</taxon>
        <taxon>Pseudomonadati</taxon>
        <taxon>Pseudomonadota</taxon>
        <taxon>Gammaproteobacteria</taxon>
        <taxon>Cellvibrionales</taxon>
        <taxon>Cellvibrionaceae</taxon>
        <taxon>Gilvimarinus</taxon>
    </lineage>
</organism>
<keyword evidence="9" id="KW-1185">Reference proteome</keyword>
<dbReference type="SMART" id="SM00567">
    <property type="entry name" value="EZ_HEAT"/>
    <property type="match status" value="8"/>
</dbReference>
<dbReference type="InterPro" id="IPR016024">
    <property type="entry name" value="ARM-type_fold"/>
</dbReference>
<dbReference type="PANTHER" id="PTHR33546:SF1">
    <property type="entry name" value="LARGE, MULTIFUNCTIONAL SECRETED PROTEIN"/>
    <property type="match status" value="1"/>
</dbReference>
<gene>
    <name evidence="8" type="ORF">M6D89_10845</name>
</gene>
<dbReference type="InterPro" id="IPR009056">
    <property type="entry name" value="Cyt_c-like_dom"/>
</dbReference>
<name>A0A9X2HY25_9GAMM</name>
<dbReference type="EMBL" id="JAMFTH010000003">
    <property type="protein sequence ID" value="MCP8899794.1"/>
    <property type="molecule type" value="Genomic_DNA"/>
</dbReference>
<evidence type="ECO:0000256" key="2">
    <source>
        <dbReference type="ARBA" id="ARBA00022723"/>
    </source>
</evidence>
<dbReference type="Gene3D" id="1.10.760.10">
    <property type="entry name" value="Cytochrome c-like domain"/>
    <property type="match status" value="1"/>
</dbReference>
<dbReference type="GO" id="GO:0009055">
    <property type="term" value="F:electron transfer activity"/>
    <property type="evidence" value="ECO:0007669"/>
    <property type="project" value="InterPro"/>
</dbReference>
<dbReference type="Gene3D" id="1.25.10.10">
    <property type="entry name" value="Leucine-rich Repeat Variant"/>
    <property type="match status" value="3"/>
</dbReference>
<feature type="chain" id="PRO_5040788261" evidence="6">
    <location>
        <begin position="24"/>
        <end position="1169"/>
    </location>
</feature>
<dbReference type="Pfam" id="PF23500">
    <property type="entry name" value="DUF7133"/>
    <property type="match status" value="1"/>
</dbReference>
<reference evidence="8" key="1">
    <citation type="submission" date="2022-05" db="EMBL/GenBank/DDBJ databases">
        <authorList>
            <person name="Sun H.-N."/>
        </authorList>
    </citation>
    <scope>NUCLEOTIDE SEQUENCE</scope>
    <source>
        <strain evidence="8">HB14</strain>
    </source>
</reference>
<keyword evidence="2 4" id="KW-0479">Metal-binding</keyword>
<dbReference type="RefSeq" id="WP_253968092.1">
    <property type="nucleotide sequence ID" value="NZ_JAMFTH010000003.1"/>
</dbReference>
<feature type="region of interest" description="Disordered" evidence="5">
    <location>
        <begin position="32"/>
        <end position="59"/>
    </location>
</feature>
<keyword evidence="6" id="KW-0732">Signal</keyword>
<sequence>MSNQISGALLLPRSLRLSILALAVALTACSPPEQTSETAGKDPAPAPANQTDKGSPLAPERIVEITDAAASTRAQSIESQTNMELADGLQMELWASEKLLADPVALSMDYDGNAWVAITHRSNNSEFDIRPYPHWLTPAQAMQDVEDRRAFLKDYFSADKNLTADDIPDRNKDGVHDWQDLAVVKEEVLQVSDTSGDGRADRAQTFLEDFNTEVTDVLGGIYYHNELNELFLAVAPHAWRVKDADGDGIADDKQQLADGFGVHIGFSGHGMSGVTLGPDGRIYYGIGDIGANITDNDGNQHAYPNRGVVVRSELDGSNFEVFAHGVRNTHEFVFDKYGNLVSVDNDGDHPGEFERVVYLVDGSDSGWRSNWQFGKYTDPKNNNYKVWMDEEFYKPRFESQAAHILPPVAPYHAGPTGMVYHPGTGLSERWKDHFFIVEYTGNGPRSGVNAFTLKPEGAGFTLDTDQQMMRGIQATGLDMGPDGALYTSDWIEGWHRNGKGRIWKLDTPAEADAEQRAETKALLQENLSERDAESLVALLAHDDMRVRQRAQFELVSRGDAAPLVGVLDADAQLARIHAIWGIGQFARQEAAAAEPLLSYLRDDSDPEVRAQIAKVIGDAEYAAATDALLSNLEHDNARVRFFATQALGRIGAEQATQPIIAMLEANNDADVYLRQGGAVALARIGDEQALAALAEHESEAVRIAAVVALGRLQSDALADFLDDQSQFVVTSAARVINDDLFVEGALPRLAELLGATPFTNEELLRRAINANAFVADKAAAQRLADYAADAGAAAALRAEALEALTYWESPSVFDRVSGRYRGERTGNAAVAREVLADVYPALLADDSSVVREAAVNALGNLAFADASERLVNSVHNDSAAEVRLTALNNLHKLGYADMQKVVYDALKDQDESVRMSALAIVPDLDIPVETKVDMHTILLAEGTVGEQQAAYQSLANIKAPEAYSVLSQQMDKLIAGEVVPEVQLELVNAAEAAGSDGLTQKLAAYEAAKDQTNPLEKYAEALKGGDAESGFAIFSYSSTAQCVRCHVIGPRGSHVGPELTDIGSRLTREQLLEAMVAPGVRIAPGFGNTTVTLQDGTVVEGLFAAEAEDSITVQASDGTEHTIALGDIAEQTYSPSGMPPMGLMLDKGQLRDLVEYLHLQRGQSKAVSH</sequence>
<dbReference type="InterPro" id="IPR011041">
    <property type="entry name" value="Quinoprot_gluc/sorb_DH_b-prop"/>
</dbReference>
<dbReference type="Proteomes" id="UP001139319">
    <property type="component" value="Unassembled WGS sequence"/>
</dbReference>
<evidence type="ECO:0000259" key="7">
    <source>
        <dbReference type="PROSITE" id="PS51007"/>
    </source>
</evidence>
<keyword evidence="3 4" id="KW-0408">Iron</keyword>